<gene>
    <name evidence="1" type="ORF">SAMN05216259_11922</name>
</gene>
<dbReference type="EMBL" id="FNIE01000019">
    <property type="protein sequence ID" value="SDP17999.1"/>
    <property type="molecule type" value="Genomic_DNA"/>
</dbReference>
<sequence length="187" mass="19146">MPGPTLVIELAQPLSPAALGGFDALVRGLSSRCESPRPGFFDISVPVERLGGTPGGPHAQGADGTDGHRPFLVYLMGPGAGDQSLFEAEHEDEPEVAAVLGFRPVQAVNVSAGCNDRIDHTATALLTAAVADTIGGVVKAELLNGQAPLVTGLPGVLGITEGEYPMALGAPGFLRAWAGRSGFRLLK</sequence>
<proteinExistence type="predicted"/>
<accession>A0A1H0QMN4</accession>
<dbReference type="InterPro" id="IPR045948">
    <property type="entry name" value="DUF6368"/>
</dbReference>
<reference evidence="1 2" key="1">
    <citation type="submission" date="2016-10" db="EMBL/GenBank/DDBJ databases">
        <authorList>
            <person name="de Groot N.N."/>
        </authorList>
    </citation>
    <scope>NUCLEOTIDE SEQUENCE [LARGE SCALE GENOMIC DNA]</scope>
    <source>
        <strain evidence="1 2">CGMCC 4.2022</strain>
    </source>
</reference>
<dbReference type="Pfam" id="PF19895">
    <property type="entry name" value="DUF6368"/>
    <property type="match status" value="1"/>
</dbReference>
<keyword evidence="2" id="KW-1185">Reference proteome</keyword>
<dbReference type="Proteomes" id="UP000199341">
    <property type="component" value="Unassembled WGS sequence"/>
</dbReference>
<dbReference type="AlphaFoldDB" id="A0A1H0QMN4"/>
<evidence type="ECO:0000313" key="2">
    <source>
        <dbReference type="Proteomes" id="UP000199341"/>
    </source>
</evidence>
<organism evidence="1 2">
    <name type="scientific">Actinacidiphila guanduensis</name>
    <dbReference type="NCBI Taxonomy" id="310781"/>
    <lineage>
        <taxon>Bacteria</taxon>
        <taxon>Bacillati</taxon>
        <taxon>Actinomycetota</taxon>
        <taxon>Actinomycetes</taxon>
        <taxon>Kitasatosporales</taxon>
        <taxon>Streptomycetaceae</taxon>
        <taxon>Actinacidiphila</taxon>
    </lineage>
</organism>
<dbReference type="RefSeq" id="WP_093787855.1">
    <property type="nucleotide sequence ID" value="NZ_FNIE01000019.1"/>
</dbReference>
<dbReference type="OrthoDB" id="4169843at2"/>
<protein>
    <submittedName>
        <fullName evidence="1">Uncharacterized protein</fullName>
    </submittedName>
</protein>
<name>A0A1H0QMN4_9ACTN</name>
<evidence type="ECO:0000313" key="1">
    <source>
        <dbReference type="EMBL" id="SDP17999.1"/>
    </source>
</evidence>